<protein>
    <submittedName>
        <fullName evidence="4">Uncharacterized protein</fullName>
    </submittedName>
</protein>
<keyword evidence="5" id="KW-1185">Reference proteome</keyword>
<evidence type="ECO:0000259" key="3">
    <source>
        <dbReference type="Pfam" id="PF24092"/>
    </source>
</evidence>
<feature type="region of interest" description="Disordered" evidence="1">
    <location>
        <begin position="19"/>
        <end position="44"/>
    </location>
</feature>
<feature type="region of interest" description="Disordered" evidence="1">
    <location>
        <begin position="145"/>
        <end position="166"/>
    </location>
</feature>
<proteinExistence type="predicted"/>
<accession>A0AA90NH47</accession>
<dbReference type="Proteomes" id="UP001178281">
    <property type="component" value="Unassembled WGS sequence"/>
</dbReference>
<dbReference type="EMBL" id="JAUTIX010000003">
    <property type="protein sequence ID" value="MDP0398355.1"/>
    <property type="molecule type" value="Genomic_DNA"/>
</dbReference>
<gene>
    <name evidence="4" type="ORF">Q7X28_10495</name>
</gene>
<evidence type="ECO:0000256" key="1">
    <source>
        <dbReference type="SAM" id="MobiDB-lite"/>
    </source>
</evidence>
<evidence type="ECO:0000259" key="2">
    <source>
        <dbReference type="Pfam" id="PF24088"/>
    </source>
</evidence>
<feature type="domain" description="DUF7373" evidence="2">
    <location>
        <begin position="42"/>
        <end position="236"/>
    </location>
</feature>
<dbReference type="AlphaFoldDB" id="A0AA90NH47"/>
<feature type="domain" description="DUF7373" evidence="3">
    <location>
        <begin position="261"/>
        <end position="379"/>
    </location>
</feature>
<dbReference type="InterPro" id="IPR056463">
    <property type="entry name" value="DUF7373_C"/>
</dbReference>
<evidence type="ECO:0000313" key="5">
    <source>
        <dbReference type="Proteomes" id="UP001178281"/>
    </source>
</evidence>
<organism evidence="4 5">
    <name type="scientific">Tsukamurella strandjordii</name>
    <dbReference type="NCBI Taxonomy" id="147577"/>
    <lineage>
        <taxon>Bacteria</taxon>
        <taxon>Bacillati</taxon>
        <taxon>Actinomycetota</taxon>
        <taxon>Actinomycetes</taxon>
        <taxon>Mycobacteriales</taxon>
        <taxon>Tsukamurellaceae</taxon>
        <taxon>Tsukamurella</taxon>
    </lineage>
</organism>
<evidence type="ECO:0000313" key="4">
    <source>
        <dbReference type="EMBL" id="MDP0398355.1"/>
    </source>
</evidence>
<reference evidence="4" key="1">
    <citation type="submission" date="2023-08" db="EMBL/GenBank/DDBJ databases">
        <title>The draft genome of Tsukamurella strandjordii strain 050030.</title>
        <authorList>
            <person name="Zhao F."/>
            <person name="Feng Y."/>
            <person name="Zong Z."/>
        </authorList>
    </citation>
    <scope>NUCLEOTIDE SEQUENCE</scope>
    <source>
        <strain evidence="4">050030</strain>
    </source>
</reference>
<dbReference type="Pfam" id="PF24092">
    <property type="entry name" value="DUF7373_C"/>
    <property type="match status" value="1"/>
</dbReference>
<name>A0AA90NH47_9ACTN</name>
<dbReference type="RefSeq" id="WP_305111255.1">
    <property type="nucleotide sequence ID" value="NZ_JAUTIX010000003.1"/>
</dbReference>
<comment type="caution">
    <text evidence="4">The sequence shown here is derived from an EMBL/GenBank/DDBJ whole genome shotgun (WGS) entry which is preliminary data.</text>
</comment>
<dbReference type="InterPro" id="IPR055797">
    <property type="entry name" value="DUF7373"/>
</dbReference>
<dbReference type="Pfam" id="PF24088">
    <property type="entry name" value="DUF7373"/>
    <property type="match status" value="1"/>
</dbReference>
<sequence length="384" mass="40309">MATSIVLAGCSTTVAGTAVEDPSAAPRPDTGSYATKPRQVGPPDTQTALTLEGWRMAATAPLISDVDPTLRYGSQLVAGKLDSAQRGVRATFGAVAEAALKDREVGFFARAGTFRAGGNADLNARQRAATVGVIRMPSAAAATAAVTPTLRDKDTPTNPERTPVEIPGYPAAIGYTQDFKLKTSDPSNVAFLAYKQYVIVVYGQLSAEQVRSYFDMQSKGLDGFAPTPTEKLAQLPADEPGLAKYTVPPSGSDVSGGGSMSAKSALFLQSDLIGSKKNFDDAGVDDVGLGGNQVYRTRDAAAATRLREAFVTETTGAYEERTPVQVQGVPGSTCLTLSRFPGSDSRFTWCVVAVDRYLVEVSAGQQQQAVQALGASYLMIKGDQ</sequence>